<dbReference type="GO" id="GO:0005524">
    <property type="term" value="F:ATP binding"/>
    <property type="evidence" value="ECO:0007669"/>
    <property type="project" value="UniProtKB-UniRule"/>
</dbReference>
<dbReference type="GO" id="GO:0019829">
    <property type="term" value="F:ATPase-coupled monoatomic cation transmembrane transporter activity"/>
    <property type="evidence" value="ECO:0007669"/>
    <property type="project" value="InterPro"/>
</dbReference>
<evidence type="ECO:0000256" key="5">
    <source>
        <dbReference type="ARBA" id="ARBA00022692"/>
    </source>
</evidence>
<dbReference type="RefSeq" id="WP_008827316.1">
    <property type="nucleotide sequence ID" value="NZ_AFNU02000006.1"/>
</dbReference>
<dbReference type="InterPro" id="IPR044492">
    <property type="entry name" value="P_typ_ATPase_HD_dom"/>
</dbReference>
<dbReference type="FunFam" id="2.70.150.10:FF:000002">
    <property type="entry name" value="Copper-transporting ATPase 1, putative"/>
    <property type="match status" value="1"/>
</dbReference>
<evidence type="ECO:0000256" key="11">
    <source>
        <dbReference type="ARBA" id="ARBA00023136"/>
    </source>
</evidence>
<dbReference type="Pfam" id="PF00403">
    <property type="entry name" value="HMA"/>
    <property type="match status" value="2"/>
</dbReference>
<comment type="similarity">
    <text evidence="2 12">Belongs to the cation transport ATPase (P-type) (TC 3.A.3) family. Type IB subfamily.</text>
</comment>
<dbReference type="InterPro" id="IPR023214">
    <property type="entry name" value="HAD_sf"/>
</dbReference>
<evidence type="ECO:0000256" key="8">
    <source>
        <dbReference type="ARBA" id="ARBA00022840"/>
    </source>
</evidence>
<dbReference type="Pfam" id="PF00122">
    <property type="entry name" value="E1-E2_ATPase"/>
    <property type="match status" value="1"/>
</dbReference>
<keyword evidence="3 12" id="KW-1003">Cell membrane</keyword>
<dbReference type="GO" id="GO:0008831">
    <property type="term" value="F:dTDP-4-dehydrorhamnose reductase activity"/>
    <property type="evidence" value="ECO:0007669"/>
    <property type="project" value="UniProtKB-EC"/>
</dbReference>
<evidence type="ECO:0000256" key="4">
    <source>
        <dbReference type="ARBA" id="ARBA00022553"/>
    </source>
</evidence>
<name>U2EAF4_9MOLU</name>
<dbReference type="CDD" id="cd07548">
    <property type="entry name" value="P-type_ATPase-Cd_Zn_Co_like"/>
    <property type="match status" value="1"/>
</dbReference>
<keyword evidence="7 12" id="KW-0547">Nucleotide-binding</keyword>
<evidence type="ECO:0000259" key="13">
    <source>
        <dbReference type="PROSITE" id="PS50846"/>
    </source>
</evidence>
<proteinExistence type="inferred from homology"/>
<feature type="transmembrane region" description="Helical" evidence="12">
    <location>
        <begin position="196"/>
        <end position="214"/>
    </location>
</feature>
<evidence type="ECO:0000256" key="7">
    <source>
        <dbReference type="ARBA" id="ARBA00022741"/>
    </source>
</evidence>
<dbReference type="SUPFAM" id="SSF81665">
    <property type="entry name" value="Calcium ATPase, transmembrane domain M"/>
    <property type="match status" value="1"/>
</dbReference>
<feature type="transmembrane region" description="Helical" evidence="12">
    <location>
        <begin position="430"/>
        <end position="451"/>
    </location>
</feature>
<evidence type="ECO:0000256" key="3">
    <source>
        <dbReference type="ARBA" id="ARBA00022475"/>
    </source>
</evidence>
<reference evidence="14 15" key="2">
    <citation type="journal article" date="2013" name="PLoS ONE">
        <title>INDIGO - INtegrated Data Warehouse of MIcrobial GenOmes with Examples from the Red Sea Extremophiles.</title>
        <authorList>
            <person name="Alam I."/>
            <person name="Antunes A."/>
            <person name="Kamau A.A."/>
            <person name="Ba Alawi W."/>
            <person name="Kalkatawi M."/>
            <person name="Stingl U."/>
            <person name="Bajic V.B."/>
        </authorList>
    </citation>
    <scope>NUCLEOTIDE SEQUENCE [LARGE SCALE GENOMIC DNA]</scope>
    <source>
        <strain evidence="14 15">SSD-17B</strain>
    </source>
</reference>
<keyword evidence="10 12" id="KW-1133">Transmembrane helix</keyword>
<dbReference type="EMBL" id="AFNU02000006">
    <property type="protein sequence ID" value="ERJ12078.1"/>
    <property type="molecule type" value="Genomic_DNA"/>
</dbReference>
<dbReference type="Proteomes" id="UP000005707">
    <property type="component" value="Unassembled WGS sequence"/>
</dbReference>
<dbReference type="InterPro" id="IPR023298">
    <property type="entry name" value="ATPase_P-typ_TM_dom_sf"/>
</dbReference>
<dbReference type="Gene3D" id="2.70.150.10">
    <property type="entry name" value="Calcium-transporting ATPase, cytoplasmic transduction domain A"/>
    <property type="match status" value="1"/>
</dbReference>
<dbReference type="InParanoid" id="U2EAF4"/>
<comment type="caution">
    <text evidence="14">The sequence shown here is derived from an EMBL/GenBank/DDBJ whole genome shotgun (WGS) entry which is preliminary data.</text>
</comment>
<dbReference type="Pfam" id="PF00702">
    <property type="entry name" value="Hydrolase"/>
    <property type="match status" value="1"/>
</dbReference>
<dbReference type="PANTHER" id="PTHR48085:SF5">
    <property type="entry name" value="CADMIUM_ZINC-TRANSPORTING ATPASE HMA4-RELATED"/>
    <property type="match status" value="1"/>
</dbReference>
<keyword evidence="4" id="KW-0597">Phosphoprotein</keyword>
<dbReference type="EC" id="1.1.1.133" evidence="14"/>
<dbReference type="GO" id="GO:0015086">
    <property type="term" value="F:cadmium ion transmembrane transporter activity"/>
    <property type="evidence" value="ECO:0007669"/>
    <property type="project" value="TreeGrafter"/>
</dbReference>
<dbReference type="PRINTS" id="PR00941">
    <property type="entry name" value="CDATPASE"/>
</dbReference>
<comment type="subcellular location">
    <subcellularLocation>
        <location evidence="1">Cell membrane</location>
        <topology evidence="1">Multi-pass membrane protein</topology>
    </subcellularLocation>
</comment>
<dbReference type="InterPro" id="IPR059000">
    <property type="entry name" value="ATPase_P-type_domA"/>
</dbReference>
<feature type="transmembrane region" description="Helical" evidence="12">
    <location>
        <begin position="731"/>
        <end position="751"/>
    </location>
</feature>
<dbReference type="NCBIfam" id="TIGR01494">
    <property type="entry name" value="ATPase_P-type"/>
    <property type="match status" value="1"/>
</dbReference>
<dbReference type="SFLD" id="SFLDG00002">
    <property type="entry name" value="C1.7:_P-type_atpase_like"/>
    <property type="match status" value="1"/>
</dbReference>
<dbReference type="eggNOG" id="COG2217">
    <property type="taxonomic scope" value="Bacteria"/>
</dbReference>
<dbReference type="Gene3D" id="3.40.50.1000">
    <property type="entry name" value="HAD superfamily/HAD-like"/>
    <property type="match status" value="1"/>
</dbReference>
<dbReference type="GO" id="GO:0005886">
    <property type="term" value="C:plasma membrane"/>
    <property type="evidence" value="ECO:0007669"/>
    <property type="project" value="UniProtKB-SubCell"/>
</dbReference>
<gene>
    <name evidence="14" type="ORF">HLPCO_001992</name>
</gene>
<evidence type="ECO:0000313" key="15">
    <source>
        <dbReference type="Proteomes" id="UP000005707"/>
    </source>
</evidence>
<evidence type="ECO:0000256" key="12">
    <source>
        <dbReference type="RuleBase" id="RU362081"/>
    </source>
</evidence>
<sequence length="783" mass="85898">MSERKKIFEVDNLSCANCAQKIEDKIKQQIKVDHVHVNFVTKQIQVEYSNSINTQDLFVQIKKVVEEVEGSTAVCELVSKKQDQSSKYAVIGLDCANCATKIEQTLNNTDGIKKANLDFVSKTLSYTLKENQNKIKMHDKIAKLVDDIEPGVRLKLIDHTNEAVEEQGLKISQHIPLILGALIFISILFVDKTSVLYIPMFIISYLLIGGEIVFRAIKNLFRGKVFDENFLMTVATIGAFGIEEYPEAVAVMLFYQVGELFQGMAVNRSRRNIKKLMSIKPDVANLKTDTGLRNVPVEYVEIDSIVVVKPGEKVPLDGVIIEGESTLDTKALTGESLPVEVSTDEEVLSGTINLTGLITVRVTKTSEESTVSKVLELVQNASSKKAQTENFITKFARVYTPIVTISALLLALIPPLLVEGQSYSDWLSRAFVFLVISCPCALVVSIPLGFFGGIGSASKHGILVKGGNYLEALNNIKIAVFDKTGTLTKGEFAVKQVQPTSQSFTELQILEIAAHVESFSNHPIARSVLNAYENEINEQAIEEVEEISGHGLKAIYKDNQIVIGNARLMNRESIDIQVVEEVGSILYIAVNGEYIGYILVQDEIKNDSKHAIKQLKALGVNKTVMLTGDKRNVAELVGTELGIDEVYAELLPNDKLDQVEKLLKEKQKGNLFFVGDGINDTPVLARADIGIAMGGLGADAAIDVADVVIMTDEPSKIATGIKVAKKTRRIVWQNIVLALGVKLFVLALGALGEAGMWEAVFADVGVSVIAVLNAMRILRYRAR</sequence>
<reference evidence="14 15" key="1">
    <citation type="journal article" date="2011" name="J. Bacteriol.">
        <title>Genome sequence of Haloplasma contractile, an unusual contractile bacterium from a deep-sea anoxic brine lake.</title>
        <authorList>
            <person name="Antunes A."/>
            <person name="Alam I."/>
            <person name="El Dorry H."/>
            <person name="Siam R."/>
            <person name="Robertson A."/>
            <person name="Bajic V.B."/>
            <person name="Stingl U."/>
        </authorList>
    </citation>
    <scope>NUCLEOTIDE SEQUENCE [LARGE SCALE GENOMIC DNA]</scope>
    <source>
        <strain evidence="14 15">SSD-17B</strain>
    </source>
</reference>
<dbReference type="GO" id="GO:0046872">
    <property type="term" value="F:metal ion binding"/>
    <property type="evidence" value="ECO:0007669"/>
    <property type="project" value="UniProtKB-KW"/>
</dbReference>
<dbReference type="AlphaFoldDB" id="U2EAF4"/>
<dbReference type="SUPFAM" id="SSF81653">
    <property type="entry name" value="Calcium ATPase, transduction domain A"/>
    <property type="match status" value="1"/>
</dbReference>
<feature type="transmembrane region" description="Helical" evidence="12">
    <location>
        <begin position="398"/>
        <end position="418"/>
    </location>
</feature>
<dbReference type="InterPro" id="IPR017969">
    <property type="entry name" value="Heavy-metal-associated_CS"/>
</dbReference>
<dbReference type="InterPro" id="IPR001757">
    <property type="entry name" value="P_typ_ATPase"/>
</dbReference>
<dbReference type="InterPro" id="IPR006121">
    <property type="entry name" value="HMA_dom"/>
</dbReference>
<organism evidence="14 15">
    <name type="scientific">Haloplasma contractile SSD-17B</name>
    <dbReference type="NCBI Taxonomy" id="1033810"/>
    <lineage>
        <taxon>Bacteria</taxon>
        <taxon>Bacillati</taxon>
        <taxon>Mycoplasmatota</taxon>
        <taxon>Mollicutes</taxon>
        <taxon>Haloplasmatales</taxon>
        <taxon>Haloplasmataceae</taxon>
        <taxon>Haloplasma</taxon>
    </lineage>
</organism>
<dbReference type="InterPro" id="IPR036412">
    <property type="entry name" value="HAD-like_sf"/>
</dbReference>
<dbReference type="PROSITE" id="PS00154">
    <property type="entry name" value="ATPASE_E1_E2"/>
    <property type="match status" value="1"/>
</dbReference>
<evidence type="ECO:0000256" key="6">
    <source>
        <dbReference type="ARBA" id="ARBA00022723"/>
    </source>
</evidence>
<dbReference type="SFLD" id="SFLDF00027">
    <property type="entry name" value="p-type_atpase"/>
    <property type="match status" value="1"/>
</dbReference>
<evidence type="ECO:0000313" key="14">
    <source>
        <dbReference type="EMBL" id="ERJ12078.1"/>
    </source>
</evidence>
<keyword evidence="15" id="KW-1185">Reference proteome</keyword>
<dbReference type="Gene3D" id="3.30.70.100">
    <property type="match status" value="2"/>
</dbReference>
<dbReference type="GO" id="GO:0016887">
    <property type="term" value="F:ATP hydrolysis activity"/>
    <property type="evidence" value="ECO:0007669"/>
    <property type="project" value="InterPro"/>
</dbReference>
<evidence type="ECO:0000256" key="1">
    <source>
        <dbReference type="ARBA" id="ARBA00004651"/>
    </source>
</evidence>
<evidence type="ECO:0000256" key="2">
    <source>
        <dbReference type="ARBA" id="ARBA00006024"/>
    </source>
</evidence>
<dbReference type="SUPFAM" id="SSF56784">
    <property type="entry name" value="HAD-like"/>
    <property type="match status" value="1"/>
</dbReference>
<dbReference type="PROSITE" id="PS50846">
    <property type="entry name" value="HMA_2"/>
    <property type="match status" value="2"/>
</dbReference>
<feature type="transmembrane region" description="Helical" evidence="12">
    <location>
        <begin position="757"/>
        <end position="778"/>
    </location>
</feature>
<dbReference type="InterPro" id="IPR051014">
    <property type="entry name" value="Cation_Transport_ATPase_IB"/>
</dbReference>
<feature type="domain" description="HMA" evidence="13">
    <location>
        <begin position="84"/>
        <end position="153"/>
    </location>
</feature>
<keyword evidence="11 12" id="KW-0472">Membrane</keyword>
<dbReference type="PANTHER" id="PTHR48085">
    <property type="entry name" value="CADMIUM/ZINC-TRANSPORTING ATPASE HMA2-RELATED"/>
    <property type="match status" value="1"/>
</dbReference>
<dbReference type="PRINTS" id="PR00119">
    <property type="entry name" value="CATATPASE"/>
</dbReference>
<dbReference type="InterPro" id="IPR018303">
    <property type="entry name" value="ATPase_P-typ_P_site"/>
</dbReference>
<dbReference type="STRING" id="1033810.HLPCO_001992"/>
<dbReference type="InterPro" id="IPR023299">
    <property type="entry name" value="ATPase_P-typ_cyto_dom_N"/>
</dbReference>
<dbReference type="PROSITE" id="PS01047">
    <property type="entry name" value="HMA_1"/>
    <property type="match status" value="1"/>
</dbReference>
<evidence type="ECO:0000256" key="10">
    <source>
        <dbReference type="ARBA" id="ARBA00022989"/>
    </source>
</evidence>
<dbReference type="OrthoDB" id="9813266at2"/>
<dbReference type="SFLD" id="SFLDS00003">
    <property type="entry name" value="Haloacid_Dehalogenase"/>
    <property type="match status" value="1"/>
</dbReference>
<dbReference type="FunCoup" id="U2EAF4">
    <property type="interactions" value="19"/>
</dbReference>
<protein>
    <submittedName>
        <fullName evidence="14">Heavy metal-transporting ATPase protein</fullName>
        <ecNumber evidence="14">1.1.1.133</ecNumber>
    </submittedName>
</protein>
<keyword evidence="9" id="KW-1278">Translocase</keyword>
<keyword evidence="6 12" id="KW-0479">Metal-binding</keyword>
<dbReference type="Gene3D" id="3.40.1110.10">
    <property type="entry name" value="Calcium-transporting ATPase, cytoplasmic domain N"/>
    <property type="match status" value="1"/>
</dbReference>
<feature type="transmembrane region" description="Helical" evidence="12">
    <location>
        <begin position="174"/>
        <end position="190"/>
    </location>
</feature>
<dbReference type="InterPro" id="IPR027256">
    <property type="entry name" value="P-typ_ATPase_IB"/>
</dbReference>
<dbReference type="InterPro" id="IPR008250">
    <property type="entry name" value="ATPase_P-typ_transduc_dom_A_sf"/>
</dbReference>
<dbReference type="NCBIfam" id="TIGR01525">
    <property type="entry name" value="ATPase-IB_hvy"/>
    <property type="match status" value="1"/>
</dbReference>
<dbReference type="InterPro" id="IPR036163">
    <property type="entry name" value="HMA_dom_sf"/>
</dbReference>
<feature type="domain" description="HMA" evidence="13">
    <location>
        <begin position="4"/>
        <end position="73"/>
    </location>
</feature>
<dbReference type="SUPFAM" id="SSF55008">
    <property type="entry name" value="HMA, heavy metal-associated domain"/>
    <property type="match status" value="2"/>
</dbReference>
<dbReference type="CDD" id="cd00371">
    <property type="entry name" value="HMA"/>
    <property type="match status" value="2"/>
</dbReference>
<dbReference type="NCBIfam" id="TIGR01512">
    <property type="entry name" value="ATPase-IB2_Cd"/>
    <property type="match status" value="1"/>
</dbReference>
<accession>U2EAF4</accession>
<keyword evidence="8 12" id="KW-0067">ATP-binding</keyword>
<keyword evidence="14" id="KW-0560">Oxidoreductase</keyword>
<keyword evidence="5 12" id="KW-0812">Transmembrane</keyword>
<evidence type="ECO:0000256" key="9">
    <source>
        <dbReference type="ARBA" id="ARBA00022967"/>
    </source>
</evidence>